<protein>
    <recommendedName>
        <fullName evidence="2">histidine kinase</fullName>
        <ecNumber evidence="2">2.7.13.3</ecNumber>
    </recommendedName>
</protein>
<dbReference type="GO" id="GO:0046983">
    <property type="term" value="F:protein dimerization activity"/>
    <property type="evidence" value="ECO:0007669"/>
    <property type="project" value="InterPro"/>
</dbReference>
<dbReference type="InterPro" id="IPR003594">
    <property type="entry name" value="HATPase_dom"/>
</dbReference>
<evidence type="ECO:0000256" key="8">
    <source>
        <dbReference type="ARBA" id="ARBA00023012"/>
    </source>
</evidence>
<dbReference type="SUPFAM" id="SSF55874">
    <property type="entry name" value="ATPase domain of HSP90 chaperone/DNA topoisomerase II/histidine kinase"/>
    <property type="match status" value="1"/>
</dbReference>
<dbReference type="EC" id="2.7.13.3" evidence="2"/>
<dbReference type="Pfam" id="PF07730">
    <property type="entry name" value="HisKA_3"/>
    <property type="match status" value="1"/>
</dbReference>
<keyword evidence="3" id="KW-0597">Phosphoprotein</keyword>
<dbReference type="PANTHER" id="PTHR24421:SF10">
    <property type="entry name" value="NITRATE_NITRITE SENSOR PROTEIN NARQ"/>
    <property type="match status" value="1"/>
</dbReference>
<evidence type="ECO:0000256" key="2">
    <source>
        <dbReference type="ARBA" id="ARBA00012438"/>
    </source>
</evidence>
<evidence type="ECO:0000256" key="7">
    <source>
        <dbReference type="ARBA" id="ARBA00022840"/>
    </source>
</evidence>
<keyword evidence="7" id="KW-0067">ATP-binding</keyword>
<keyword evidence="8" id="KW-0902">Two-component regulatory system</keyword>
<organism evidence="10 11">
    <name type="scientific">Sorangium cellulosum</name>
    <name type="common">Polyangium cellulosum</name>
    <dbReference type="NCBI Taxonomy" id="56"/>
    <lineage>
        <taxon>Bacteria</taxon>
        <taxon>Pseudomonadati</taxon>
        <taxon>Myxococcota</taxon>
        <taxon>Polyangia</taxon>
        <taxon>Polyangiales</taxon>
        <taxon>Polyangiaceae</taxon>
        <taxon>Sorangium</taxon>
    </lineage>
</organism>
<dbReference type="GO" id="GO:0005524">
    <property type="term" value="F:ATP binding"/>
    <property type="evidence" value="ECO:0007669"/>
    <property type="project" value="UniProtKB-KW"/>
</dbReference>
<keyword evidence="5" id="KW-0547">Nucleotide-binding</keyword>
<dbReference type="InterPro" id="IPR036890">
    <property type="entry name" value="HATPase_C_sf"/>
</dbReference>
<gene>
    <name evidence="10" type="ORF">BE18_53235</name>
</gene>
<dbReference type="EMBL" id="JEMC01004114">
    <property type="protein sequence ID" value="KYF75744.1"/>
    <property type="molecule type" value="Genomic_DNA"/>
</dbReference>
<dbReference type="InterPro" id="IPR050482">
    <property type="entry name" value="Sensor_HK_TwoCompSys"/>
</dbReference>
<feature type="domain" description="Histidine kinase/HSP90-like ATPase" evidence="9">
    <location>
        <begin position="288"/>
        <end position="382"/>
    </location>
</feature>
<sequence>MRLLRELPRLLWSEPRAPHPPGIGKGDWALLGVLVATGMVELAVRLDGSWTSASLLVGFALTPTVLWRRSRPLSMVVIAFGASTAMALTRLSTGGDLPRLHTAAFLLLLPYSLLRWGAGRDVMMGSPILLVSASLGLLADRAKTSDVIGAFAVLLSAMALGAAVRYRARARSHELEQVKLRERAQLARDLHDTVAHHVSAIAIRAQAGLATSSKNPEAAIDALRVIETEASRTLTEMRAMVRFLRRDESADLAPSPRIADLDRLAHRSAEGPEIHVELSGDLDDLSPSVSAAIYRLAQESITNARRHARHATRIDVGVSADRDSVSLRVSDDGAPANARQPASVGYGLLGMIERAELLGGTCHAGPRPERGWTVTAVLPRRGPAL</sequence>
<comment type="caution">
    <text evidence="10">The sequence shown here is derived from an EMBL/GenBank/DDBJ whole genome shotgun (WGS) entry which is preliminary data.</text>
</comment>
<evidence type="ECO:0000256" key="3">
    <source>
        <dbReference type="ARBA" id="ARBA00022553"/>
    </source>
</evidence>
<dbReference type="GO" id="GO:0000155">
    <property type="term" value="F:phosphorelay sensor kinase activity"/>
    <property type="evidence" value="ECO:0007669"/>
    <property type="project" value="InterPro"/>
</dbReference>
<keyword evidence="6 10" id="KW-0418">Kinase</keyword>
<evidence type="ECO:0000256" key="4">
    <source>
        <dbReference type="ARBA" id="ARBA00022679"/>
    </source>
</evidence>
<dbReference type="CDD" id="cd16917">
    <property type="entry name" value="HATPase_UhpB-NarQ-NarX-like"/>
    <property type="match status" value="1"/>
</dbReference>
<proteinExistence type="predicted"/>
<accession>A0A150R656</accession>
<dbReference type="PANTHER" id="PTHR24421">
    <property type="entry name" value="NITRATE/NITRITE SENSOR PROTEIN NARX-RELATED"/>
    <property type="match status" value="1"/>
</dbReference>
<evidence type="ECO:0000259" key="9">
    <source>
        <dbReference type="SMART" id="SM00387"/>
    </source>
</evidence>
<evidence type="ECO:0000313" key="11">
    <source>
        <dbReference type="Proteomes" id="UP000075515"/>
    </source>
</evidence>
<dbReference type="Proteomes" id="UP000075515">
    <property type="component" value="Unassembled WGS sequence"/>
</dbReference>
<reference evidence="10 11" key="1">
    <citation type="submission" date="2014-02" db="EMBL/GenBank/DDBJ databases">
        <title>The small core and large imbalanced accessory genome model reveals a collaborative survival strategy of Sorangium cellulosum strains in nature.</title>
        <authorList>
            <person name="Han K."/>
            <person name="Peng R."/>
            <person name="Blom J."/>
            <person name="Li Y.-Z."/>
        </authorList>
    </citation>
    <scope>NUCLEOTIDE SEQUENCE [LARGE SCALE GENOMIC DNA]</scope>
    <source>
        <strain evidence="10 11">So0149</strain>
    </source>
</reference>
<dbReference type="Gene3D" id="3.30.565.10">
    <property type="entry name" value="Histidine kinase-like ATPase, C-terminal domain"/>
    <property type="match status" value="1"/>
</dbReference>
<comment type="catalytic activity">
    <reaction evidence="1">
        <text>ATP + protein L-histidine = ADP + protein N-phospho-L-histidine.</text>
        <dbReference type="EC" id="2.7.13.3"/>
    </reaction>
</comment>
<dbReference type="AlphaFoldDB" id="A0A150R656"/>
<dbReference type="SMART" id="SM00387">
    <property type="entry name" value="HATPase_c"/>
    <property type="match status" value="1"/>
</dbReference>
<evidence type="ECO:0000256" key="5">
    <source>
        <dbReference type="ARBA" id="ARBA00022741"/>
    </source>
</evidence>
<dbReference type="Pfam" id="PF02518">
    <property type="entry name" value="HATPase_c"/>
    <property type="match status" value="1"/>
</dbReference>
<name>A0A150R656_SORCE</name>
<dbReference type="GO" id="GO:0016020">
    <property type="term" value="C:membrane"/>
    <property type="evidence" value="ECO:0007669"/>
    <property type="project" value="InterPro"/>
</dbReference>
<dbReference type="Gene3D" id="1.20.5.1930">
    <property type="match status" value="1"/>
</dbReference>
<evidence type="ECO:0000256" key="6">
    <source>
        <dbReference type="ARBA" id="ARBA00022777"/>
    </source>
</evidence>
<keyword evidence="4" id="KW-0808">Transferase</keyword>
<dbReference type="InterPro" id="IPR011712">
    <property type="entry name" value="Sig_transdc_His_kin_sub3_dim/P"/>
</dbReference>
<evidence type="ECO:0000256" key="1">
    <source>
        <dbReference type="ARBA" id="ARBA00000085"/>
    </source>
</evidence>
<evidence type="ECO:0000313" key="10">
    <source>
        <dbReference type="EMBL" id="KYF75744.1"/>
    </source>
</evidence>